<proteinExistence type="predicted"/>
<dbReference type="RefSeq" id="WP_112223430.1">
    <property type="nucleotide sequence ID" value="NZ_CP047673.1"/>
</dbReference>
<dbReference type="AlphaFoldDB" id="A0A365KXI7"/>
<dbReference type="EMBL" id="QLZR01000003">
    <property type="protein sequence ID" value="RAZ77703.1"/>
    <property type="molecule type" value="Genomic_DNA"/>
</dbReference>
<reference evidence="1 2" key="1">
    <citation type="submission" date="2018-06" db="EMBL/GenBank/DDBJ databases">
        <title>The draft genome sequences of strains SCU63 and S1.</title>
        <authorList>
            <person name="Gan L."/>
        </authorList>
    </citation>
    <scope>NUCLEOTIDE SEQUENCE [LARGE SCALE GENOMIC DNA]</scope>
    <source>
        <strain evidence="1 2">SCU63</strain>
    </source>
</reference>
<evidence type="ECO:0000313" key="2">
    <source>
        <dbReference type="Proteomes" id="UP000251002"/>
    </source>
</evidence>
<evidence type="ECO:0008006" key="3">
    <source>
        <dbReference type="Google" id="ProtNLM"/>
    </source>
</evidence>
<evidence type="ECO:0000313" key="1">
    <source>
        <dbReference type="EMBL" id="RAZ77703.1"/>
    </source>
</evidence>
<comment type="caution">
    <text evidence="1">The sequence shown here is derived from an EMBL/GenBank/DDBJ whole genome shotgun (WGS) entry which is preliminary data.</text>
</comment>
<sequence>MPESDAESLYAAHPESELLIIGDMNHVLKKVSGEGENEAANSNPVLPLTDGLVDGILQFLE</sequence>
<keyword evidence="2" id="KW-1185">Reference proteome</keyword>
<protein>
    <recommendedName>
        <fullName evidence="3">Alpha/beta hydrolase</fullName>
    </recommendedName>
</protein>
<gene>
    <name evidence="1" type="ORF">DP120_09470</name>
</gene>
<name>A0A365KXI7_9BACL</name>
<organism evidence="1 2">
    <name type="scientific">Planococcus halotolerans</name>
    <dbReference type="NCBI Taxonomy" id="2233542"/>
    <lineage>
        <taxon>Bacteria</taxon>
        <taxon>Bacillati</taxon>
        <taxon>Bacillota</taxon>
        <taxon>Bacilli</taxon>
        <taxon>Bacillales</taxon>
        <taxon>Caryophanaceae</taxon>
        <taxon>Planococcus</taxon>
    </lineage>
</organism>
<dbReference type="Proteomes" id="UP000251002">
    <property type="component" value="Unassembled WGS sequence"/>
</dbReference>
<accession>A0A365KXI7</accession>